<evidence type="ECO:0000313" key="2">
    <source>
        <dbReference type="Proteomes" id="UP000027590"/>
    </source>
</evidence>
<evidence type="ECO:0000313" key="1">
    <source>
        <dbReference type="EMBL" id="CDG33654.1"/>
    </source>
</evidence>
<proteinExistence type="predicted"/>
<gene>
    <name evidence="1" type="ORF">SACS_0916</name>
</gene>
<organism evidence="1 2">
    <name type="scientific">Parasaccharibacter apium</name>
    <dbReference type="NCBI Taxonomy" id="1510841"/>
    <lineage>
        <taxon>Bacteria</taxon>
        <taxon>Pseudomonadati</taxon>
        <taxon>Pseudomonadota</taxon>
        <taxon>Alphaproteobacteria</taxon>
        <taxon>Acetobacterales</taxon>
        <taxon>Acetobacteraceae</taxon>
        <taxon>Parasaccharibacter</taxon>
    </lineage>
</organism>
<comment type="caution">
    <text evidence="1">The sequence shown here is derived from an EMBL/GenBank/DDBJ whole genome shotgun (WGS) entry which is preliminary data.</text>
</comment>
<reference evidence="1 2" key="2">
    <citation type="journal article" date="2014" name="PLoS ONE">
        <title>Evolution of mitochondria reconstructed from the energy metabolism of living bacteria.</title>
        <authorList>
            <person name="Degli Esposti M."/>
            <person name="Chouaia B."/>
            <person name="Comandatore F."/>
            <person name="Crotti E."/>
            <person name="Sassera D."/>
            <person name="Lievens P.M."/>
            <person name="Daffonchio D."/>
            <person name="Bandi C."/>
        </authorList>
    </citation>
    <scope>NUCLEOTIDE SEQUENCE [LARGE SCALE GENOMIC DNA]</scope>
    <source>
        <strain evidence="2">AM169</strain>
    </source>
</reference>
<sequence length="55" mass="5996">MACSLFVIGSDSAPPAAENRRNRGVLYCFSPAPSIKKQDLWREGGMEEGCLLPIL</sequence>
<dbReference type="Proteomes" id="UP000027590">
    <property type="component" value="Unassembled WGS sequence"/>
</dbReference>
<name>A0A7U7G5N4_9PROT</name>
<accession>A0A7U7G5N4</accession>
<dbReference type="EMBL" id="CBLY010000006">
    <property type="protein sequence ID" value="CDG33654.1"/>
    <property type="molecule type" value="Genomic_DNA"/>
</dbReference>
<dbReference type="AlphaFoldDB" id="A0A7U7G5N4"/>
<reference evidence="1 2" key="1">
    <citation type="journal article" date="2014" name="Genome Biol. Evol.">
        <title>Acetic acid bacteria genomes reveal functional traits for adaptation to life in insect guts.</title>
        <authorList>
            <person name="Chouaia B."/>
            <person name="Gaiarsa S."/>
            <person name="Crotti E."/>
            <person name="Comandatore F."/>
            <person name="Degli Esposti M."/>
            <person name="Ricci I."/>
            <person name="Alma A."/>
            <person name="Favia G."/>
            <person name="Bandi C."/>
            <person name="Daffonchio D."/>
        </authorList>
    </citation>
    <scope>NUCLEOTIDE SEQUENCE [LARGE SCALE GENOMIC DNA]</scope>
    <source>
        <strain evidence="2">AM169</strain>
    </source>
</reference>
<protein>
    <submittedName>
        <fullName evidence="1">Uncharacterized protein</fullName>
    </submittedName>
</protein>